<organism evidence="1 2">
    <name type="scientific">Scandinavium hiltneri</name>
    <dbReference type="NCBI Taxonomy" id="2926519"/>
    <lineage>
        <taxon>Bacteria</taxon>
        <taxon>Pseudomonadati</taxon>
        <taxon>Pseudomonadota</taxon>
        <taxon>Gammaproteobacteria</taxon>
        <taxon>Enterobacterales</taxon>
        <taxon>Enterobacteriaceae</taxon>
        <taxon>Scandinavium</taxon>
    </lineage>
</organism>
<gene>
    <name evidence="1" type="ORF">MUU47_11025</name>
</gene>
<proteinExistence type="predicted"/>
<name>A0ABT2E3Q4_9ENTR</name>
<dbReference type="RefSeq" id="WP_258988246.1">
    <property type="nucleotide sequence ID" value="NZ_JALIGE010000073.1"/>
</dbReference>
<protein>
    <submittedName>
        <fullName evidence="1">Uncharacterized protein</fullName>
    </submittedName>
</protein>
<reference evidence="1 2" key="1">
    <citation type="submission" date="2022-04" db="EMBL/GenBank/DDBJ databases">
        <title>Proposal of a three novel species of Scandinavium, Scandinavium hiltneri, Scandinavium manionii, Scandinavium tedordense.</title>
        <authorList>
            <person name="Maddock D.W."/>
            <person name="Brady C.L."/>
            <person name="Denman S."/>
            <person name="Arnold D."/>
        </authorList>
    </citation>
    <scope>NUCLEOTIDE SEQUENCE [LARGE SCALE GENOMIC DNA]</scope>
    <source>
        <strain evidence="1 2">H11S7</strain>
    </source>
</reference>
<dbReference type="EMBL" id="JALIGE010000073">
    <property type="protein sequence ID" value="MCS2161640.1"/>
    <property type="molecule type" value="Genomic_DNA"/>
</dbReference>
<dbReference type="Proteomes" id="UP001205357">
    <property type="component" value="Unassembled WGS sequence"/>
</dbReference>
<comment type="caution">
    <text evidence="1">The sequence shown here is derived from an EMBL/GenBank/DDBJ whole genome shotgun (WGS) entry which is preliminary data.</text>
</comment>
<evidence type="ECO:0000313" key="2">
    <source>
        <dbReference type="Proteomes" id="UP001205357"/>
    </source>
</evidence>
<accession>A0ABT2E3Q4</accession>
<evidence type="ECO:0000313" key="1">
    <source>
        <dbReference type="EMBL" id="MCS2161640.1"/>
    </source>
</evidence>
<keyword evidence="2" id="KW-1185">Reference proteome</keyword>
<sequence length="131" mass="14411">MQWALIQNGVVENIIEWEWDGSEDTDLFKDDVKVDVTNVQCRIGWSWDGVSFSNPNATPGPTNIDLYKSELRILNAQYNADISALASAWGIAGLLEGANEATKKTQLQNAAINRQSQNVADIAALKLKYGV</sequence>